<protein>
    <submittedName>
        <fullName evidence="1">Uncharacterized protein</fullName>
    </submittedName>
</protein>
<keyword evidence="2" id="KW-1185">Reference proteome</keyword>
<evidence type="ECO:0000313" key="1">
    <source>
        <dbReference type="EMBL" id="TDQ49028.1"/>
    </source>
</evidence>
<dbReference type="Proteomes" id="UP000295375">
    <property type="component" value="Unassembled WGS sequence"/>
</dbReference>
<evidence type="ECO:0000313" key="2">
    <source>
        <dbReference type="Proteomes" id="UP000295375"/>
    </source>
</evidence>
<sequence>MATNITDSVQKIMQLTELTEGELASVLNIEDKDCLQDSPSSRLSADAIKRIDSLLEAVELLSNNGLATPLKLRRTIRGGQHFFHLVRDGGHPMELAQRLIEIHETERQEEIHLANCRARIKRKPD</sequence>
<proteinExistence type="predicted"/>
<gene>
    <name evidence="1" type="ORF">EV696_1052</name>
</gene>
<organism evidence="1 2">
    <name type="scientific">Permianibacter aggregans</name>
    <dbReference type="NCBI Taxonomy" id="1510150"/>
    <lineage>
        <taxon>Bacteria</taxon>
        <taxon>Pseudomonadati</taxon>
        <taxon>Pseudomonadota</taxon>
        <taxon>Gammaproteobacteria</taxon>
        <taxon>Pseudomonadales</taxon>
        <taxon>Pseudomonadaceae</taxon>
        <taxon>Permianibacter</taxon>
    </lineage>
</organism>
<dbReference type="EMBL" id="SNYM01000005">
    <property type="protein sequence ID" value="TDQ49028.1"/>
    <property type="molecule type" value="Genomic_DNA"/>
</dbReference>
<reference evidence="1 2" key="1">
    <citation type="submission" date="2019-03" db="EMBL/GenBank/DDBJ databases">
        <title>Genomic Encyclopedia of Type Strains, Phase IV (KMG-IV): sequencing the most valuable type-strain genomes for metagenomic binning, comparative biology and taxonomic classification.</title>
        <authorList>
            <person name="Goeker M."/>
        </authorList>
    </citation>
    <scope>NUCLEOTIDE SEQUENCE [LARGE SCALE GENOMIC DNA]</scope>
    <source>
        <strain evidence="1 2">DSM 103792</strain>
    </source>
</reference>
<accession>A0A4R6UP95</accession>
<dbReference type="AlphaFoldDB" id="A0A4R6UP95"/>
<dbReference type="RefSeq" id="WP_133589282.1">
    <property type="nucleotide sequence ID" value="NZ_CP037953.1"/>
</dbReference>
<comment type="caution">
    <text evidence="1">The sequence shown here is derived from an EMBL/GenBank/DDBJ whole genome shotgun (WGS) entry which is preliminary data.</text>
</comment>
<name>A0A4R6UP95_9GAMM</name>